<evidence type="ECO:0000256" key="1">
    <source>
        <dbReference type="ARBA" id="ARBA00004953"/>
    </source>
</evidence>
<dbReference type="GO" id="GO:0016994">
    <property type="term" value="F:precorrin-6A reductase activity"/>
    <property type="evidence" value="ECO:0007669"/>
    <property type="project" value="InterPro"/>
</dbReference>
<organism evidence="5 6">
    <name type="scientific">Candidatus Mediterraneibacter tabaqchaliae</name>
    <dbReference type="NCBI Taxonomy" id="2838689"/>
    <lineage>
        <taxon>Bacteria</taxon>
        <taxon>Bacillati</taxon>
        <taxon>Bacillota</taxon>
        <taxon>Clostridia</taxon>
        <taxon>Lachnospirales</taxon>
        <taxon>Lachnospiraceae</taxon>
        <taxon>Mediterraneibacter</taxon>
    </lineage>
</organism>
<dbReference type="PANTHER" id="PTHR36925:SF1">
    <property type="entry name" value="COBALT-PRECORRIN-6A REDUCTASE"/>
    <property type="match status" value="1"/>
</dbReference>
<dbReference type="Proteomes" id="UP000823897">
    <property type="component" value="Unassembled WGS sequence"/>
</dbReference>
<dbReference type="AlphaFoldDB" id="A0A9D2U2R6"/>
<keyword evidence="2" id="KW-0169">Cobalamin biosynthesis</keyword>
<evidence type="ECO:0000313" key="5">
    <source>
        <dbReference type="EMBL" id="HJD34662.1"/>
    </source>
</evidence>
<dbReference type="EMBL" id="DWUV01000171">
    <property type="protein sequence ID" value="HJD34662.1"/>
    <property type="molecule type" value="Genomic_DNA"/>
</dbReference>
<dbReference type="GO" id="GO:0009236">
    <property type="term" value="P:cobalamin biosynthetic process"/>
    <property type="evidence" value="ECO:0007669"/>
    <property type="project" value="UniProtKB-KW"/>
</dbReference>
<comment type="pathway">
    <text evidence="1">Cofactor biosynthesis; adenosylcobalamin biosynthesis.</text>
</comment>
<evidence type="ECO:0000256" key="4">
    <source>
        <dbReference type="SAM" id="MobiDB-lite"/>
    </source>
</evidence>
<dbReference type="PANTHER" id="PTHR36925">
    <property type="entry name" value="COBALT-PRECORRIN-6A REDUCTASE"/>
    <property type="match status" value="1"/>
</dbReference>
<feature type="compositionally biased region" description="Basic and acidic residues" evidence="4">
    <location>
        <begin position="132"/>
        <end position="143"/>
    </location>
</feature>
<sequence>MPVILDFGPKAERKNEAPDVLIFAGTTEGRLLAEYAAEIGMGCYVSTATEYGKEVLGEHPGIRVLSGRMDQEQIEGFLKEKDIRLVIDATHPFAIAATENIRAACTGTGVRYVRCLREESRNPGTYVSAEGSGDRQGEQKRTGADGSGEMIVVDSVRQAVDYLKTTQGNILIATGSKELWLYTEIDGYQDRCFARVLSTPEAVEESAKLGFQGRHLIAMQGPFSREMNLALLRYADAAYFVTKESGKAGGFEEKLEAARQAGAVPVVIGRPREAGESLERTKEILLEQLGDMKN</sequence>
<keyword evidence="3" id="KW-0560">Oxidoreductase</keyword>
<comment type="caution">
    <text evidence="5">The sequence shown here is derived from an EMBL/GenBank/DDBJ whole genome shotgun (WGS) entry which is preliminary data.</text>
</comment>
<gene>
    <name evidence="5" type="ORF">H9911_09000</name>
</gene>
<accession>A0A9D2U2R6</accession>
<dbReference type="InterPro" id="IPR003723">
    <property type="entry name" value="Precorrin-6x_reduct"/>
</dbReference>
<evidence type="ECO:0000256" key="3">
    <source>
        <dbReference type="ARBA" id="ARBA00023002"/>
    </source>
</evidence>
<name>A0A9D2U2R6_9FIRM</name>
<evidence type="ECO:0000313" key="6">
    <source>
        <dbReference type="Proteomes" id="UP000823897"/>
    </source>
</evidence>
<protein>
    <submittedName>
        <fullName evidence="5">Precorrin-6A/cobalt-precorrin-6A reductase</fullName>
    </submittedName>
</protein>
<evidence type="ECO:0000256" key="2">
    <source>
        <dbReference type="ARBA" id="ARBA00022573"/>
    </source>
</evidence>
<dbReference type="PROSITE" id="PS51014">
    <property type="entry name" value="COBK_CBIJ"/>
    <property type="match status" value="1"/>
</dbReference>
<reference evidence="5" key="1">
    <citation type="journal article" date="2021" name="PeerJ">
        <title>Extensive microbial diversity within the chicken gut microbiome revealed by metagenomics and culture.</title>
        <authorList>
            <person name="Gilroy R."/>
            <person name="Ravi A."/>
            <person name="Getino M."/>
            <person name="Pursley I."/>
            <person name="Horton D.L."/>
            <person name="Alikhan N.F."/>
            <person name="Baker D."/>
            <person name="Gharbi K."/>
            <person name="Hall N."/>
            <person name="Watson M."/>
            <person name="Adriaenssens E.M."/>
            <person name="Foster-Nyarko E."/>
            <person name="Jarju S."/>
            <person name="Secka A."/>
            <person name="Antonio M."/>
            <person name="Oren A."/>
            <person name="Chaudhuri R.R."/>
            <person name="La Ragione R."/>
            <person name="Hildebrand F."/>
            <person name="Pallen M.J."/>
        </authorList>
    </citation>
    <scope>NUCLEOTIDE SEQUENCE</scope>
    <source>
        <strain evidence="5">ChiGjej3B3-11674</strain>
    </source>
</reference>
<feature type="region of interest" description="Disordered" evidence="4">
    <location>
        <begin position="123"/>
        <end position="146"/>
    </location>
</feature>
<dbReference type="Pfam" id="PF02571">
    <property type="entry name" value="CbiJ"/>
    <property type="match status" value="1"/>
</dbReference>
<reference evidence="5" key="2">
    <citation type="submission" date="2021-04" db="EMBL/GenBank/DDBJ databases">
        <authorList>
            <person name="Gilroy R."/>
        </authorList>
    </citation>
    <scope>NUCLEOTIDE SEQUENCE</scope>
    <source>
        <strain evidence="5">ChiGjej3B3-11674</strain>
    </source>
</reference>
<proteinExistence type="predicted"/>